<organism evidence="6 7">
    <name type="scientific">Diaporthe eres</name>
    <name type="common">Phomopsis oblonga</name>
    <dbReference type="NCBI Taxonomy" id="83184"/>
    <lineage>
        <taxon>Eukaryota</taxon>
        <taxon>Fungi</taxon>
        <taxon>Dikarya</taxon>
        <taxon>Ascomycota</taxon>
        <taxon>Pezizomycotina</taxon>
        <taxon>Sordariomycetes</taxon>
        <taxon>Sordariomycetidae</taxon>
        <taxon>Diaporthales</taxon>
        <taxon>Diaporthaceae</taxon>
        <taxon>Diaporthe</taxon>
        <taxon>Diaporthe eres species complex</taxon>
    </lineage>
</organism>
<dbReference type="EMBL" id="JAKNSF020000021">
    <property type="protein sequence ID" value="KAK7731922.1"/>
    <property type="molecule type" value="Genomic_DNA"/>
</dbReference>
<keyword evidence="1" id="KW-0805">Transcription regulation</keyword>
<evidence type="ECO:0000256" key="1">
    <source>
        <dbReference type="ARBA" id="ARBA00023015"/>
    </source>
</evidence>
<evidence type="ECO:0000313" key="6">
    <source>
        <dbReference type="EMBL" id="KAK7731922.1"/>
    </source>
</evidence>
<keyword evidence="2" id="KW-0804">Transcription</keyword>
<evidence type="ECO:0000256" key="4">
    <source>
        <dbReference type="SAM" id="MobiDB-lite"/>
    </source>
</evidence>
<evidence type="ECO:0000256" key="2">
    <source>
        <dbReference type="ARBA" id="ARBA00023163"/>
    </source>
</evidence>
<dbReference type="SMART" id="SM00906">
    <property type="entry name" value="Fungal_trans"/>
    <property type="match status" value="1"/>
</dbReference>
<gene>
    <name evidence="6" type="ORF">SLS63_005220</name>
</gene>
<evidence type="ECO:0000313" key="7">
    <source>
        <dbReference type="Proteomes" id="UP001430848"/>
    </source>
</evidence>
<name>A0ABR1PBS6_DIAER</name>
<comment type="caution">
    <text evidence="6">The sequence shown here is derived from an EMBL/GenBank/DDBJ whole genome shotgun (WGS) entry which is preliminary data.</text>
</comment>
<evidence type="ECO:0000256" key="3">
    <source>
        <dbReference type="ARBA" id="ARBA00023242"/>
    </source>
</evidence>
<keyword evidence="3" id="KW-0539">Nucleus</keyword>
<sequence length="569" mass="63189">MSDAPVLKRKRITNACNSCRAKKSKPVHGRRYLGEISDVHFCNVVKLTAESDGDARETTDCVDNYDPEELAPPRPFSQPLMNMPGRAQVEEDLQTYFSTIHFAYPFVSKPSFMAKLETLQTEGVVSALLAHCFYLLATSQIERCWVSLGLAIRLGQSIGLHVNVEEPSMAETGAQHDNYSESRSRVWYCLYVLDRLLALQLGRPPAISDQDCHAPIPHPLPELELDGQEAQDSGTRSGSEPRRLSDYFASVIKFSSIVGRVLRETYHPRRQILASLSSTESCDKQLLDWKNRLPRHLRFDVGHVFEKSVTFKRQRNMLAIKFHHIRTLIHRPYLCYPHLKGHNAQALLPDQHAQIREYGNTCVQEAQAIAHLMYNVTDTSDIVLNYPWWQMISCLVCAGSVLVLADTFARYEPRGDLGPPASSGLSEDIETLVHVLHALSGNSNGAKLACSMMRSIRARSARISVNNSVESSSSGVLPVVTSGPIASEGDKSQDSQVAYSYCGDLGDAGPGLAVGQMAAVGQMEDVGMETNIGDPNSWPMVIPDWMNWSTEFLETFQSSDDSTQGFVRV</sequence>
<dbReference type="Proteomes" id="UP001430848">
    <property type="component" value="Unassembled WGS sequence"/>
</dbReference>
<dbReference type="PANTHER" id="PTHR47424:SF6">
    <property type="entry name" value="PROLINE UTILIZATION TRANS-ACTIVATOR"/>
    <property type="match status" value="1"/>
</dbReference>
<protein>
    <recommendedName>
        <fullName evidence="5">Xylanolytic transcriptional activator regulatory domain-containing protein</fullName>
    </recommendedName>
</protein>
<feature type="domain" description="Xylanolytic transcriptional activator regulatory" evidence="5">
    <location>
        <begin position="144"/>
        <end position="223"/>
    </location>
</feature>
<accession>A0ABR1PBS6</accession>
<dbReference type="InterPro" id="IPR007219">
    <property type="entry name" value="XnlR_reg_dom"/>
</dbReference>
<reference evidence="6 7" key="1">
    <citation type="submission" date="2024-02" db="EMBL/GenBank/DDBJ databases">
        <title>De novo assembly and annotation of 12 fungi associated with fruit tree decline syndrome in Ontario, Canada.</title>
        <authorList>
            <person name="Sulman M."/>
            <person name="Ellouze W."/>
            <person name="Ilyukhin E."/>
        </authorList>
    </citation>
    <scope>NUCLEOTIDE SEQUENCE [LARGE SCALE GENOMIC DNA]</scope>
    <source>
        <strain evidence="6 7">M169</strain>
    </source>
</reference>
<dbReference type="CDD" id="cd12148">
    <property type="entry name" value="fungal_TF_MHR"/>
    <property type="match status" value="1"/>
</dbReference>
<proteinExistence type="predicted"/>
<keyword evidence="7" id="KW-1185">Reference proteome</keyword>
<feature type="region of interest" description="Disordered" evidence="4">
    <location>
        <begin position="222"/>
        <end position="241"/>
    </location>
</feature>
<dbReference type="PANTHER" id="PTHR47424">
    <property type="entry name" value="REGULATORY PROTEIN GAL4"/>
    <property type="match status" value="1"/>
</dbReference>
<dbReference type="Pfam" id="PF04082">
    <property type="entry name" value="Fungal_trans"/>
    <property type="match status" value="1"/>
</dbReference>
<dbReference type="InterPro" id="IPR051127">
    <property type="entry name" value="Fungal_SecMet_Regulators"/>
</dbReference>
<evidence type="ECO:0000259" key="5">
    <source>
        <dbReference type="SMART" id="SM00906"/>
    </source>
</evidence>